<keyword evidence="2" id="KW-1185">Reference proteome</keyword>
<gene>
    <name evidence="1" type="ORF">CHARACLAT_023716</name>
</gene>
<evidence type="ECO:0000313" key="2">
    <source>
        <dbReference type="Proteomes" id="UP001352852"/>
    </source>
</evidence>
<dbReference type="EMBL" id="JAHUTJ010043527">
    <property type="protein sequence ID" value="MED6281639.1"/>
    <property type="molecule type" value="Genomic_DNA"/>
</dbReference>
<reference evidence="1 2" key="1">
    <citation type="submission" date="2021-06" db="EMBL/GenBank/DDBJ databases">
        <authorList>
            <person name="Palmer J.M."/>
        </authorList>
    </citation>
    <scope>NUCLEOTIDE SEQUENCE [LARGE SCALE GENOMIC DNA]</scope>
    <source>
        <strain evidence="1 2">CL_MEX2019</strain>
        <tissue evidence="1">Muscle</tissue>
    </source>
</reference>
<organism evidence="1 2">
    <name type="scientific">Characodon lateralis</name>
    <dbReference type="NCBI Taxonomy" id="208331"/>
    <lineage>
        <taxon>Eukaryota</taxon>
        <taxon>Metazoa</taxon>
        <taxon>Chordata</taxon>
        <taxon>Craniata</taxon>
        <taxon>Vertebrata</taxon>
        <taxon>Euteleostomi</taxon>
        <taxon>Actinopterygii</taxon>
        <taxon>Neopterygii</taxon>
        <taxon>Teleostei</taxon>
        <taxon>Neoteleostei</taxon>
        <taxon>Acanthomorphata</taxon>
        <taxon>Ovalentaria</taxon>
        <taxon>Atherinomorphae</taxon>
        <taxon>Cyprinodontiformes</taxon>
        <taxon>Goodeidae</taxon>
        <taxon>Characodon</taxon>
    </lineage>
</organism>
<sequence>MKQKNACNQSACVNSYSFQTSDDYKDHVMHPQLPINFWDEESREENSIPAVWSRTCPAGWVGYIHQVKGKKGVALSILEEENNMRKEETGRDRKFPFRRFWM</sequence>
<comment type="caution">
    <text evidence="1">The sequence shown here is derived from an EMBL/GenBank/DDBJ whole genome shotgun (WGS) entry which is preliminary data.</text>
</comment>
<evidence type="ECO:0000313" key="1">
    <source>
        <dbReference type="EMBL" id="MED6281639.1"/>
    </source>
</evidence>
<name>A0ABU7E4Y8_9TELE</name>
<dbReference type="Proteomes" id="UP001352852">
    <property type="component" value="Unassembled WGS sequence"/>
</dbReference>
<protein>
    <submittedName>
        <fullName evidence="1">Uncharacterized protein</fullName>
    </submittedName>
</protein>
<accession>A0ABU7E4Y8</accession>
<proteinExistence type="predicted"/>